<dbReference type="InterPro" id="IPR023373">
    <property type="entry name" value="YmcC_sf"/>
</dbReference>
<dbReference type="PROSITE" id="PS51257">
    <property type="entry name" value="PROKAR_LIPOPROTEIN"/>
    <property type="match status" value="1"/>
</dbReference>
<proteinExistence type="predicted"/>
<dbReference type="RefSeq" id="WP_158454125.1">
    <property type="nucleotide sequence ID" value="NZ_CP012160.1"/>
</dbReference>
<reference evidence="1 2" key="1">
    <citation type="journal article" date="2015" name="Genome Announc.">
        <title>Closed Genome Sequence of Octadecabacter temperatus SB1, the First Mesophilic Species of the Genus Octadecabacter.</title>
        <authorList>
            <person name="Voget S."/>
            <person name="Billerbeck S."/>
            <person name="Simon M."/>
            <person name="Daniel R."/>
        </authorList>
    </citation>
    <scope>NUCLEOTIDE SEQUENCE [LARGE SCALE GENOMIC DNA]</scope>
    <source>
        <strain evidence="1 2">SB1</strain>
    </source>
</reference>
<sequence length="214" mass="22851">MKWIFVLMLGGLTACGPLANNSSSIEAVRGVAGSNAPSESPQLGALAGWALAGIEEQSADRLLLNVFESGGAATLVHVGTNGPRKTWLSTEGATITIAAGIILTTRGFGADLMGTQTPVAGGALRNPSNYIRTHDFLNGLGQIERLDFQCESSFLKEETLEVSDKTYETMAYAELCEGDLNSFTNTYWITSDGTFVQSVQWISPELGYIGYQQL</sequence>
<dbReference type="Pfam" id="PF11102">
    <property type="entry name" value="YjbF"/>
    <property type="match status" value="1"/>
</dbReference>
<dbReference type="Proteomes" id="UP000067444">
    <property type="component" value="Chromosome"/>
</dbReference>
<dbReference type="InterPro" id="IPR021308">
    <property type="entry name" value="GfcB"/>
</dbReference>
<gene>
    <name evidence="1" type="ORF">OSB_30600</name>
</gene>
<evidence type="ECO:0000313" key="2">
    <source>
        <dbReference type="Proteomes" id="UP000067444"/>
    </source>
</evidence>
<keyword evidence="2" id="KW-1185">Reference proteome</keyword>
<dbReference type="SUPFAM" id="SSF159270">
    <property type="entry name" value="YmcC-like"/>
    <property type="match status" value="1"/>
</dbReference>
<accession>A0A0K0Y9J0</accession>
<name>A0A0K0Y9J0_9RHOB</name>
<dbReference type="STRING" id="1458307.OSB_30600"/>
<dbReference type="OrthoDB" id="6237231at2"/>
<evidence type="ECO:0000313" key="1">
    <source>
        <dbReference type="EMBL" id="AKS47576.1"/>
    </source>
</evidence>
<dbReference type="KEGG" id="otm:OSB_30600"/>
<dbReference type="EMBL" id="CP012160">
    <property type="protein sequence ID" value="AKS47576.1"/>
    <property type="molecule type" value="Genomic_DNA"/>
</dbReference>
<dbReference type="Gene3D" id="2.40.360.10">
    <property type="entry name" value="YmcC-like"/>
    <property type="match status" value="1"/>
</dbReference>
<dbReference type="AlphaFoldDB" id="A0A0K0Y9J0"/>
<protein>
    <submittedName>
        <fullName evidence="1">Uncharacterized protein</fullName>
    </submittedName>
</protein>
<organism evidence="1 2">
    <name type="scientific">Octadecabacter temperatus</name>
    <dbReference type="NCBI Taxonomy" id="1458307"/>
    <lineage>
        <taxon>Bacteria</taxon>
        <taxon>Pseudomonadati</taxon>
        <taxon>Pseudomonadota</taxon>
        <taxon>Alphaproteobacteria</taxon>
        <taxon>Rhodobacterales</taxon>
        <taxon>Roseobacteraceae</taxon>
        <taxon>Octadecabacter</taxon>
    </lineage>
</organism>